<organism evidence="2 3">
    <name type="scientific">Streptomyces piniterrae</name>
    <dbReference type="NCBI Taxonomy" id="2571125"/>
    <lineage>
        <taxon>Bacteria</taxon>
        <taxon>Bacillati</taxon>
        <taxon>Actinomycetota</taxon>
        <taxon>Actinomycetes</taxon>
        <taxon>Kitasatosporales</taxon>
        <taxon>Streptomycetaceae</taxon>
        <taxon>Streptomyces</taxon>
    </lineage>
</organism>
<dbReference type="InterPro" id="IPR001646">
    <property type="entry name" value="5peptide_repeat"/>
</dbReference>
<dbReference type="OrthoDB" id="3602494at2"/>
<evidence type="ECO:0000256" key="1">
    <source>
        <dbReference type="SAM" id="MobiDB-lite"/>
    </source>
</evidence>
<accession>A0A4U0NIT3</accession>
<comment type="caution">
    <text evidence="2">The sequence shown here is derived from an EMBL/GenBank/DDBJ whole genome shotgun (WGS) entry which is preliminary data.</text>
</comment>
<dbReference type="Pfam" id="PF13576">
    <property type="entry name" value="Pentapeptide_3"/>
    <property type="match status" value="1"/>
</dbReference>
<evidence type="ECO:0000313" key="2">
    <source>
        <dbReference type="EMBL" id="TJZ54070.1"/>
    </source>
</evidence>
<gene>
    <name evidence="2" type="ORF">FCH28_12720</name>
</gene>
<dbReference type="SUPFAM" id="SSF141571">
    <property type="entry name" value="Pentapeptide repeat-like"/>
    <property type="match status" value="1"/>
</dbReference>
<name>A0A4U0NIT3_9ACTN</name>
<feature type="compositionally biased region" description="Pro residues" evidence="1">
    <location>
        <begin position="1"/>
        <end position="10"/>
    </location>
</feature>
<dbReference type="Gene3D" id="2.160.20.80">
    <property type="entry name" value="E3 ubiquitin-protein ligase SopA"/>
    <property type="match status" value="1"/>
</dbReference>
<reference evidence="2 3" key="1">
    <citation type="submission" date="2019-04" db="EMBL/GenBank/DDBJ databases">
        <title>Streptomyces piniterrae sp. nov., a heliquinomycin-producing actinomycete isolated from rhizosphere soil of Pinus yunnanensis.</title>
        <authorList>
            <person name="Zhuang X."/>
            <person name="Zhao J."/>
        </authorList>
    </citation>
    <scope>NUCLEOTIDE SEQUENCE [LARGE SCALE GENOMIC DNA]</scope>
    <source>
        <strain evidence="3">jys28</strain>
    </source>
</reference>
<dbReference type="AlphaFoldDB" id="A0A4U0NIT3"/>
<proteinExistence type="predicted"/>
<protein>
    <submittedName>
        <fullName evidence="2">Pentapeptide repeat-containing protein</fullName>
    </submittedName>
</protein>
<dbReference type="Proteomes" id="UP000308697">
    <property type="component" value="Unassembled WGS sequence"/>
</dbReference>
<feature type="region of interest" description="Disordered" evidence="1">
    <location>
        <begin position="1"/>
        <end position="24"/>
    </location>
</feature>
<evidence type="ECO:0000313" key="3">
    <source>
        <dbReference type="Proteomes" id="UP000308697"/>
    </source>
</evidence>
<sequence length="530" mass="57648">MGTATPPPWPHCGHGSSSDDPVGCRGRKIRSHAECLRHLRPDQRDAFVSGLQPGMDIDLRGTELSTALVESLLTSLRDPATWQPRLGDALFAGAEFVGQAPFRRVEFRRASFDGAVFRDGAHFTGAVFAGAPGSARALSFKDARFHGDANFAGAVLADGALFSGTAFTGKANFDYAEFGGSALFHGARFAEGPWFMEARGISFLGLTEAVITEPTVSQISAERIDWTAARFEAAVTLKVEAARMDFSRAVFAERCTIASMEHHVADAGIPAIPSQRTSSLRPSVISLAGVDASMVLLFDVDLAECSFAGAHNLDQLQIEGSCTFAFPPRNRRWARRNVIAEEARWRGWQTNGAPAKPAALAHTYRQLRKAREDAKDEPGAADFYYGEMEMRRQSQGWSTGERWLLQAYWLLSGYGLRASRALGWLAAAMMMTIVLMMGFGIPDEPGRPYPASSGVIGKQDPRIQREFTDRFTSDRAAKAADIVINSVVFRSSGQGLTTIGRYIEMASRFTEPILLGLAALAIRGRVKRGG</sequence>
<keyword evidence="3" id="KW-1185">Reference proteome</keyword>
<dbReference type="EMBL" id="SUMB01000004">
    <property type="protein sequence ID" value="TJZ54070.1"/>
    <property type="molecule type" value="Genomic_DNA"/>
</dbReference>